<name>A0A4R1H8I9_ANCAQ</name>
<feature type="transmembrane region" description="Helical" evidence="3">
    <location>
        <begin position="73"/>
        <end position="94"/>
    </location>
</feature>
<evidence type="ECO:0000259" key="4">
    <source>
        <dbReference type="Pfam" id="PF02397"/>
    </source>
</evidence>
<proteinExistence type="inferred from homology"/>
<keyword evidence="6" id="KW-1185">Reference proteome</keyword>
<dbReference type="AlphaFoldDB" id="A0A4R1H8I9"/>
<dbReference type="GO" id="GO:0016780">
    <property type="term" value="F:phosphotransferase activity, for other substituted phosphate groups"/>
    <property type="evidence" value="ECO:0007669"/>
    <property type="project" value="TreeGrafter"/>
</dbReference>
<reference evidence="5 6" key="1">
    <citation type="submission" date="2019-03" db="EMBL/GenBank/DDBJ databases">
        <title>Genomic Encyclopedia of Type Strains, Phase IV (KMG-IV): sequencing the most valuable type-strain genomes for metagenomic binning, comparative biology and taxonomic classification.</title>
        <authorList>
            <person name="Goeker M."/>
        </authorList>
    </citation>
    <scope>NUCLEOTIDE SEQUENCE [LARGE SCALE GENOMIC DNA]</scope>
    <source>
        <strain evidence="5 6">DSM 101</strain>
    </source>
</reference>
<comment type="similarity">
    <text evidence="1">Belongs to the bacterial sugar transferase family.</text>
</comment>
<dbReference type="EMBL" id="SMFY01000006">
    <property type="protein sequence ID" value="TCK16753.1"/>
    <property type="molecule type" value="Genomic_DNA"/>
</dbReference>
<sequence>MAKVRVALLVLDVAVVAIAACAAVMLRDPPDQWAQRFLDLRPYLVFSLTAAAIVLPVAGTSRDLWHYASFNDFLRIMAAAVVIVLAATSGTFAYDRLEGLARTIPLIHVLLIIGLMSGIRAAARLHHGFRARPRTGARIGDTPTTESVLVVGDNAVAELFIRATRELGHGTIHVAGVLSTSGRHKGRRIQEVEILGEAEELPEILRRLEIHGVDVTRIAVAVPAAQLSPEAREMLQDLEGEIGILVDYLAERLGFTATPGKVQDGPHANSEVGRLPSLRDVAVCPELRRAYWPIKRLFDFVVVLALLVVATPLMLLVAVAVALDVGSPVLFWQERWGRFGRRLRLYKFRTMRSAHDADGARIEEAHRTTRIGNFLRKSRLDELPQLFHILLGEMSFVGPRPLLANEQSSAFTGRLAVRPGLTGWAQVHGGRLISVDDKAAMDLWYIRNASFPLDFVIALKTVRMVLNGDRTEDSVVATAWQEVADWKVELRADRLGNALPRAGSA</sequence>
<dbReference type="GO" id="GO:0000271">
    <property type="term" value="P:polysaccharide biosynthetic process"/>
    <property type="evidence" value="ECO:0007669"/>
    <property type="project" value="UniProtKB-KW"/>
</dbReference>
<keyword evidence="3" id="KW-0812">Transmembrane</keyword>
<dbReference type="PANTHER" id="PTHR30576:SF0">
    <property type="entry name" value="UNDECAPRENYL-PHOSPHATE N-ACETYLGALACTOSAMINYL 1-PHOSPHATE TRANSFERASE-RELATED"/>
    <property type="match status" value="1"/>
</dbReference>
<dbReference type="PANTHER" id="PTHR30576">
    <property type="entry name" value="COLANIC BIOSYNTHESIS UDP-GLUCOSE LIPID CARRIER TRANSFERASE"/>
    <property type="match status" value="1"/>
</dbReference>
<evidence type="ECO:0000256" key="2">
    <source>
        <dbReference type="ARBA" id="ARBA00023169"/>
    </source>
</evidence>
<protein>
    <submittedName>
        <fullName evidence="5">Lipopolysaccharide/colanic/teichoic acid biosynthesis glycosyltransferase</fullName>
    </submittedName>
</protein>
<gene>
    <name evidence="5" type="ORF">EV667_4350</name>
</gene>
<feature type="domain" description="Bacterial sugar transferase" evidence="4">
    <location>
        <begin position="295"/>
        <end position="466"/>
    </location>
</feature>
<keyword evidence="3" id="KW-1133">Transmembrane helix</keyword>
<evidence type="ECO:0000313" key="5">
    <source>
        <dbReference type="EMBL" id="TCK16753.1"/>
    </source>
</evidence>
<dbReference type="Proteomes" id="UP000295030">
    <property type="component" value="Unassembled WGS sequence"/>
</dbReference>
<feature type="transmembrane region" description="Helical" evidence="3">
    <location>
        <begin position="297"/>
        <end position="323"/>
    </location>
</feature>
<dbReference type="RefSeq" id="WP_207907838.1">
    <property type="nucleotide sequence ID" value="NZ_SMFY01000006.1"/>
</dbReference>
<dbReference type="Pfam" id="PF02397">
    <property type="entry name" value="Bac_transf"/>
    <property type="match status" value="1"/>
</dbReference>
<keyword evidence="2" id="KW-0270">Exopolysaccharide synthesis</keyword>
<evidence type="ECO:0000256" key="1">
    <source>
        <dbReference type="ARBA" id="ARBA00006464"/>
    </source>
</evidence>
<evidence type="ECO:0000313" key="6">
    <source>
        <dbReference type="Proteomes" id="UP000295030"/>
    </source>
</evidence>
<feature type="transmembrane region" description="Helical" evidence="3">
    <location>
        <begin position="106"/>
        <end position="123"/>
    </location>
</feature>
<keyword evidence="5" id="KW-0808">Transferase</keyword>
<feature type="transmembrane region" description="Helical" evidence="3">
    <location>
        <begin position="43"/>
        <end position="61"/>
    </location>
</feature>
<accession>A0A4R1H8I9</accession>
<organism evidence="5 6">
    <name type="scientific">Ancylobacter aquaticus</name>
    <dbReference type="NCBI Taxonomy" id="100"/>
    <lineage>
        <taxon>Bacteria</taxon>
        <taxon>Pseudomonadati</taxon>
        <taxon>Pseudomonadota</taxon>
        <taxon>Alphaproteobacteria</taxon>
        <taxon>Hyphomicrobiales</taxon>
        <taxon>Xanthobacteraceae</taxon>
        <taxon>Ancylobacter</taxon>
    </lineage>
</organism>
<keyword evidence="3" id="KW-0472">Membrane</keyword>
<dbReference type="Gene3D" id="3.40.50.720">
    <property type="entry name" value="NAD(P)-binding Rossmann-like Domain"/>
    <property type="match status" value="1"/>
</dbReference>
<evidence type="ECO:0000256" key="3">
    <source>
        <dbReference type="SAM" id="Phobius"/>
    </source>
</evidence>
<dbReference type="InterPro" id="IPR003362">
    <property type="entry name" value="Bact_transf"/>
</dbReference>
<comment type="caution">
    <text evidence="5">The sequence shown here is derived from an EMBL/GenBank/DDBJ whole genome shotgun (WGS) entry which is preliminary data.</text>
</comment>